<dbReference type="Gene3D" id="3.30.200.20">
    <property type="entry name" value="Phosphorylase Kinase, domain 1"/>
    <property type="match status" value="1"/>
</dbReference>
<dbReference type="Pfam" id="PF07714">
    <property type="entry name" value="PK_Tyr_Ser-Thr"/>
    <property type="match status" value="1"/>
</dbReference>
<evidence type="ECO:0000313" key="4">
    <source>
        <dbReference type="EMBL" id="CAJ0569418.1"/>
    </source>
</evidence>
<keyword evidence="5" id="KW-1185">Reference proteome</keyword>
<organism evidence="4 5">
    <name type="scientific">Mesorhabditis spiculigera</name>
    <dbReference type="NCBI Taxonomy" id="96644"/>
    <lineage>
        <taxon>Eukaryota</taxon>
        <taxon>Metazoa</taxon>
        <taxon>Ecdysozoa</taxon>
        <taxon>Nematoda</taxon>
        <taxon>Chromadorea</taxon>
        <taxon>Rhabditida</taxon>
        <taxon>Rhabditina</taxon>
        <taxon>Rhabditomorpha</taxon>
        <taxon>Rhabditoidea</taxon>
        <taxon>Rhabditidae</taxon>
        <taxon>Mesorhabditinae</taxon>
        <taxon>Mesorhabditis</taxon>
    </lineage>
</organism>
<keyword evidence="2" id="KW-0067">ATP-binding</keyword>
<dbReference type="PROSITE" id="PS50011">
    <property type="entry name" value="PROTEIN_KINASE_DOM"/>
    <property type="match status" value="1"/>
</dbReference>
<dbReference type="InterPro" id="IPR001245">
    <property type="entry name" value="Ser-Thr/Tyr_kinase_cat_dom"/>
</dbReference>
<dbReference type="PROSITE" id="PS00109">
    <property type="entry name" value="PROTEIN_KINASE_TYR"/>
    <property type="match status" value="1"/>
</dbReference>
<proteinExistence type="predicted"/>
<evidence type="ECO:0000256" key="1">
    <source>
        <dbReference type="ARBA" id="ARBA00022741"/>
    </source>
</evidence>
<dbReference type="PANTHER" id="PTHR24418">
    <property type="entry name" value="TYROSINE-PROTEIN KINASE"/>
    <property type="match status" value="1"/>
</dbReference>
<dbReference type="InterPro" id="IPR050198">
    <property type="entry name" value="Non-receptor_tyrosine_kinases"/>
</dbReference>
<evidence type="ECO:0000259" key="3">
    <source>
        <dbReference type="PROSITE" id="PS50011"/>
    </source>
</evidence>
<dbReference type="InterPro" id="IPR011009">
    <property type="entry name" value="Kinase-like_dom_sf"/>
</dbReference>
<dbReference type="AlphaFoldDB" id="A0AA36CIZ1"/>
<feature type="domain" description="Protein kinase" evidence="3">
    <location>
        <begin position="1"/>
        <end position="206"/>
    </location>
</feature>
<accession>A0AA36CIZ1</accession>
<dbReference type="PRINTS" id="PR00109">
    <property type="entry name" value="TYRKINASE"/>
</dbReference>
<dbReference type="GO" id="GO:0005524">
    <property type="term" value="F:ATP binding"/>
    <property type="evidence" value="ECO:0007669"/>
    <property type="project" value="UniProtKB-KW"/>
</dbReference>
<gene>
    <name evidence="4" type="ORF">MSPICULIGERA_LOCUS7899</name>
</gene>
<reference evidence="4" key="1">
    <citation type="submission" date="2023-06" db="EMBL/GenBank/DDBJ databases">
        <authorList>
            <person name="Delattre M."/>
        </authorList>
    </citation>
    <scope>NUCLEOTIDE SEQUENCE</scope>
    <source>
        <strain evidence="4">AF72</strain>
    </source>
</reference>
<comment type="caution">
    <text evidence="4">The sequence shown here is derived from an EMBL/GenBank/DDBJ whole genome shotgun (WGS) entry which is preliminary data.</text>
</comment>
<dbReference type="InterPro" id="IPR020635">
    <property type="entry name" value="Tyr_kinase_cat_dom"/>
</dbReference>
<evidence type="ECO:0000313" key="5">
    <source>
        <dbReference type="Proteomes" id="UP001177023"/>
    </source>
</evidence>
<sequence length="300" mass="34137">MTKGVSDLSKAKRVQMMNEARLMRYLGHPNVIRMYGIGVLRQPLLILKAQFALDAAAGIEFLHLKHILHRDLASRNCLVHKEPGQRPVAKISDFGLSRHGDLYALKVTSKMPIKWLAPEVLKTLTFSHKTDIWSYGIVVYEIFSDGKEPWPGMKNGEVRKQLLDGKTFDFDCAPPNLRLFIREHLWHQNPDKRPSMAEVTGWMEKFAQTKKFEPRAEDALHQGEEIEPGSKSAYAPPPEPEAVHPAALLWEDVFVQCLNSSYSPHSHLEGPSKWPYLIGVLFRFHLEHVGLRPNAPRSSP</sequence>
<dbReference type="GO" id="GO:0004713">
    <property type="term" value="F:protein tyrosine kinase activity"/>
    <property type="evidence" value="ECO:0007669"/>
    <property type="project" value="InterPro"/>
</dbReference>
<dbReference type="Gene3D" id="1.10.510.10">
    <property type="entry name" value="Transferase(Phosphotransferase) domain 1"/>
    <property type="match status" value="1"/>
</dbReference>
<protein>
    <recommendedName>
        <fullName evidence="3">Protein kinase domain-containing protein</fullName>
    </recommendedName>
</protein>
<dbReference type="SMART" id="SM00219">
    <property type="entry name" value="TyrKc"/>
    <property type="match status" value="1"/>
</dbReference>
<dbReference type="EMBL" id="CATQJA010002028">
    <property type="protein sequence ID" value="CAJ0569418.1"/>
    <property type="molecule type" value="Genomic_DNA"/>
</dbReference>
<name>A0AA36CIZ1_9BILA</name>
<dbReference type="InterPro" id="IPR000719">
    <property type="entry name" value="Prot_kinase_dom"/>
</dbReference>
<feature type="non-terminal residue" evidence="4">
    <location>
        <position position="1"/>
    </location>
</feature>
<evidence type="ECO:0000256" key="2">
    <source>
        <dbReference type="ARBA" id="ARBA00022840"/>
    </source>
</evidence>
<dbReference type="InterPro" id="IPR008266">
    <property type="entry name" value="Tyr_kinase_AS"/>
</dbReference>
<dbReference type="Proteomes" id="UP001177023">
    <property type="component" value="Unassembled WGS sequence"/>
</dbReference>
<dbReference type="SUPFAM" id="SSF56112">
    <property type="entry name" value="Protein kinase-like (PK-like)"/>
    <property type="match status" value="1"/>
</dbReference>
<keyword evidence="1" id="KW-0547">Nucleotide-binding</keyword>